<sequence length="70" mass="8003">MFAIVVIRGLLCSLVVVSSGQDPTAHCPHFNRFRLMFANVGCSQMSDVRKCRILQFSFFFKGVKFTRDKL</sequence>
<protein>
    <submittedName>
        <fullName evidence="3">Secreted protein</fullName>
    </submittedName>
</protein>
<name>A0A914N2D2_MELIC</name>
<evidence type="ECO:0000313" key="2">
    <source>
        <dbReference type="Proteomes" id="UP000887563"/>
    </source>
</evidence>
<reference evidence="3" key="1">
    <citation type="submission" date="2022-11" db="UniProtKB">
        <authorList>
            <consortium name="WormBaseParasite"/>
        </authorList>
    </citation>
    <scope>IDENTIFICATION</scope>
</reference>
<evidence type="ECO:0000256" key="1">
    <source>
        <dbReference type="SAM" id="SignalP"/>
    </source>
</evidence>
<feature type="signal peptide" evidence="1">
    <location>
        <begin position="1"/>
        <end position="20"/>
    </location>
</feature>
<keyword evidence="1" id="KW-0732">Signal</keyword>
<dbReference type="Proteomes" id="UP000887563">
    <property type="component" value="Unplaced"/>
</dbReference>
<organism evidence="2 3">
    <name type="scientific">Meloidogyne incognita</name>
    <name type="common">Southern root-knot nematode worm</name>
    <name type="synonym">Oxyuris incognita</name>
    <dbReference type="NCBI Taxonomy" id="6306"/>
    <lineage>
        <taxon>Eukaryota</taxon>
        <taxon>Metazoa</taxon>
        <taxon>Ecdysozoa</taxon>
        <taxon>Nematoda</taxon>
        <taxon>Chromadorea</taxon>
        <taxon>Rhabditida</taxon>
        <taxon>Tylenchina</taxon>
        <taxon>Tylenchomorpha</taxon>
        <taxon>Tylenchoidea</taxon>
        <taxon>Meloidogynidae</taxon>
        <taxon>Meloidogyninae</taxon>
        <taxon>Meloidogyne</taxon>
        <taxon>Meloidogyne incognita group</taxon>
    </lineage>
</organism>
<evidence type="ECO:0000313" key="3">
    <source>
        <dbReference type="WBParaSite" id="Minc3s03603g34294"/>
    </source>
</evidence>
<proteinExistence type="predicted"/>
<keyword evidence="2" id="KW-1185">Reference proteome</keyword>
<dbReference type="WBParaSite" id="Minc3s03603g34294">
    <property type="protein sequence ID" value="Minc3s03603g34294"/>
    <property type="gene ID" value="Minc3s03603g34294"/>
</dbReference>
<dbReference type="AlphaFoldDB" id="A0A914N2D2"/>
<feature type="chain" id="PRO_5037135479" evidence="1">
    <location>
        <begin position="21"/>
        <end position="70"/>
    </location>
</feature>
<accession>A0A914N2D2</accession>